<evidence type="ECO:0000313" key="11">
    <source>
        <dbReference type="Proteomes" id="UP000261905"/>
    </source>
</evidence>
<keyword evidence="11" id="KW-1185">Reference proteome</keyword>
<evidence type="ECO:0000256" key="3">
    <source>
        <dbReference type="ARBA" id="ARBA00022741"/>
    </source>
</evidence>
<dbReference type="InterPro" id="IPR011527">
    <property type="entry name" value="ABC1_TM_dom"/>
</dbReference>
<dbReference type="PANTHER" id="PTHR24221">
    <property type="entry name" value="ATP-BINDING CASSETTE SUB-FAMILY B"/>
    <property type="match status" value="1"/>
</dbReference>
<dbReference type="Pfam" id="PF00005">
    <property type="entry name" value="ABC_tran"/>
    <property type="match status" value="1"/>
</dbReference>
<dbReference type="AlphaFoldDB" id="A0A371P8T2"/>
<protein>
    <submittedName>
        <fullName evidence="10">ABC transporter ATP-binding protein</fullName>
    </submittedName>
</protein>
<dbReference type="GO" id="GO:0005886">
    <property type="term" value="C:plasma membrane"/>
    <property type="evidence" value="ECO:0007669"/>
    <property type="project" value="UniProtKB-SubCell"/>
</dbReference>
<dbReference type="SUPFAM" id="SSF52540">
    <property type="entry name" value="P-loop containing nucleoside triphosphate hydrolases"/>
    <property type="match status" value="1"/>
</dbReference>
<proteinExistence type="predicted"/>
<dbReference type="Gene3D" id="1.20.1560.10">
    <property type="entry name" value="ABC transporter type 1, transmembrane domain"/>
    <property type="match status" value="1"/>
</dbReference>
<name>A0A371P8T2_9BACL</name>
<dbReference type="OrthoDB" id="9806127at2"/>
<dbReference type="GO" id="GO:0140359">
    <property type="term" value="F:ABC-type transporter activity"/>
    <property type="evidence" value="ECO:0007669"/>
    <property type="project" value="InterPro"/>
</dbReference>
<dbReference type="GO" id="GO:0034040">
    <property type="term" value="F:ATPase-coupled lipid transmembrane transporter activity"/>
    <property type="evidence" value="ECO:0007669"/>
    <property type="project" value="TreeGrafter"/>
</dbReference>
<keyword evidence="6 7" id="KW-0472">Membrane</keyword>
<dbReference type="GO" id="GO:0005524">
    <property type="term" value="F:ATP binding"/>
    <property type="evidence" value="ECO:0007669"/>
    <property type="project" value="UniProtKB-KW"/>
</dbReference>
<sequence length="593" mass="66777">MTTSLRWFRIMMQGSLVSISVVILLLAIQPGVGWLTFHLNKQLFDQMAGHAIWKELAIIAALLAGLKLLELILTEGSRLVQAQLSLRIHNRLEHHLYSSIQPSSITQLETPAFNHDMTTLKNSLNQIEQSISSIIGLVQQVLILGVYGYIIFTYSWLTALILLLFSLPLFWVELLSALRLEKYFHKVAQQQIESMLASDLILKPQALKETMIFGSQRYLLQRWSEAAEAVIRKTFTLKLGEFNLRSVAIIFQPIGFLLAQLIFFNKLVGNTITLGDYAALSAAALTVFSSMTQIAGNSRIFNQIPIATRNFKTFLAKYIQSPEQSYAAQPASVQHIRLNRLTFAYPNAAASALSDISLDLNDQDVVAIVGENGSGKSTLAKVVLGLHEVEPDMLYIHNHDINDIERQSWFKQVSVVNQDYMKYSFSVYENIALHHPNEEVQHKVRGLIQAYPMLVPAELHDELDTVLGNSLQGGRQLSGGQWQRIAIARALYKDSPYLLLDEATSELDPITELDLVNRIITDRAGKTTVLVTHNLSVASMAKQIIVMHEGRIIEKGSHQELLLGKGMYFEMWNKRHQYEGERVHEQSYVSGLV</sequence>
<keyword evidence="4 10" id="KW-0067">ATP-binding</keyword>
<dbReference type="InterPro" id="IPR039421">
    <property type="entry name" value="Type_1_exporter"/>
</dbReference>
<dbReference type="EMBL" id="QUBQ01000004">
    <property type="protein sequence ID" value="REK71906.1"/>
    <property type="molecule type" value="Genomic_DNA"/>
</dbReference>
<evidence type="ECO:0000256" key="2">
    <source>
        <dbReference type="ARBA" id="ARBA00022692"/>
    </source>
</evidence>
<dbReference type="Proteomes" id="UP000261905">
    <property type="component" value="Unassembled WGS sequence"/>
</dbReference>
<evidence type="ECO:0000256" key="6">
    <source>
        <dbReference type="ARBA" id="ARBA00023136"/>
    </source>
</evidence>
<keyword evidence="2 7" id="KW-0812">Transmembrane</keyword>
<comment type="subcellular location">
    <subcellularLocation>
        <location evidence="1">Cell membrane</location>
        <topology evidence="1">Multi-pass membrane protein</topology>
    </subcellularLocation>
</comment>
<evidence type="ECO:0000256" key="7">
    <source>
        <dbReference type="SAM" id="Phobius"/>
    </source>
</evidence>
<dbReference type="GO" id="GO:0016887">
    <property type="term" value="F:ATP hydrolysis activity"/>
    <property type="evidence" value="ECO:0007669"/>
    <property type="project" value="InterPro"/>
</dbReference>
<accession>A0A371P8T2</accession>
<dbReference type="InterPro" id="IPR003439">
    <property type="entry name" value="ABC_transporter-like_ATP-bd"/>
</dbReference>
<dbReference type="InterPro" id="IPR036640">
    <property type="entry name" value="ABC1_TM_sf"/>
</dbReference>
<dbReference type="CDD" id="cd03228">
    <property type="entry name" value="ABCC_MRP_Like"/>
    <property type="match status" value="1"/>
</dbReference>
<dbReference type="SUPFAM" id="SSF90123">
    <property type="entry name" value="ABC transporter transmembrane region"/>
    <property type="match status" value="1"/>
</dbReference>
<dbReference type="PANTHER" id="PTHR24221:SF654">
    <property type="entry name" value="ATP-BINDING CASSETTE SUB-FAMILY B MEMBER 6"/>
    <property type="match status" value="1"/>
</dbReference>
<keyword evidence="3" id="KW-0547">Nucleotide-binding</keyword>
<dbReference type="InterPro" id="IPR017871">
    <property type="entry name" value="ABC_transporter-like_CS"/>
</dbReference>
<dbReference type="PROSITE" id="PS50893">
    <property type="entry name" value="ABC_TRANSPORTER_2"/>
    <property type="match status" value="1"/>
</dbReference>
<dbReference type="PROSITE" id="PS50929">
    <property type="entry name" value="ABC_TM1F"/>
    <property type="match status" value="1"/>
</dbReference>
<dbReference type="SMART" id="SM00382">
    <property type="entry name" value="AAA"/>
    <property type="match status" value="1"/>
</dbReference>
<feature type="domain" description="ABC transmembrane type-1" evidence="9">
    <location>
        <begin position="16"/>
        <end position="303"/>
    </location>
</feature>
<dbReference type="PROSITE" id="PS00211">
    <property type="entry name" value="ABC_TRANSPORTER_1"/>
    <property type="match status" value="1"/>
</dbReference>
<gene>
    <name evidence="10" type="ORF">DX130_19565</name>
</gene>
<feature type="transmembrane region" description="Helical" evidence="7">
    <location>
        <begin position="131"/>
        <end position="150"/>
    </location>
</feature>
<keyword evidence="5 7" id="KW-1133">Transmembrane helix</keyword>
<feature type="transmembrane region" description="Helical" evidence="7">
    <location>
        <begin position="242"/>
        <end position="265"/>
    </location>
</feature>
<comment type="caution">
    <text evidence="10">The sequence shown here is derived from an EMBL/GenBank/DDBJ whole genome shotgun (WGS) entry which is preliminary data.</text>
</comment>
<organism evidence="10 11">
    <name type="scientific">Paenibacillus paeoniae</name>
    <dbReference type="NCBI Taxonomy" id="2292705"/>
    <lineage>
        <taxon>Bacteria</taxon>
        <taxon>Bacillati</taxon>
        <taxon>Bacillota</taxon>
        <taxon>Bacilli</taxon>
        <taxon>Bacillales</taxon>
        <taxon>Paenibacillaceae</taxon>
        <taxon>Paenibacillus</taxon>
    </lineage>
</organism>
<evidence type="ECO:0000259" key="8">
    <source>
        <dbReference type="PROSITE" id="PS50893"/>
    </source>
</evidence>
<evidence type="ECO:0000313" key="10">
    <source>
        <dbReference type="EMBL" id="REK71906.1"/>
    </source>
</evidence>
<dbReference type="InterPro" id="IPR003593">
    <property type="entry name" value="AAA+_ATPase"/>
</dbReference>
<dbReference type="Pfam" id="PF00664">
    <property type="entry name" value="ABC_membrane"/>
    <property type="match status" value="1"/>
</dbReference>
<evidence type="ECO:0000256" key="1">
    <source>
        <dbReference type="ARBA" id="ARBA00004651"/>
    </source>
</evidence>
<dbReference type="InterPro" id="IPR027417">
    <property type="entry name" value="P-loop_NTPase"/>
</dbReference>
<feature type="transmembrane region" description="Helical" evidence="7">
    <location>
        <begin position="156"/>
        <end position="178"/>
    </location>
</feature>
<evidence type="ECO:0000256" key="4">
    <source>
        <dbReference type="ARBA" id="ARBA00022840"/>
    </source>
</evidence>
<dbReference type="Gene3D" id="3.40.50.300">
    <property type="entry name" value="P-loop containing nucleotide triphosphate hydrolases"/>
    <property type="match status" value="1"/>
</dbReference>
<evidence type="ECO:0000259" key="9">
    <source>
        <dbReference type="PROSITE" id="PS50929"/>
    </source>
</evidence>
<reference evidence="10 11" key="1">
    <citation type="submission" date="2018-08" db="EMBL/GenBank/DDBJ databases">
        <title>Paenibacillus sp. M4BSY-1, whole genome shotgun sequence.</title>
        <authorList>
            <person name="Tuo L."/>
        </authorList>
    </citation>
    <scope>NUCLEOTIDE SEQUENCE [LARGE SCALE GENOMIC DNA]</scope>
    <source>
        <strain evidence="10 11">M4BSY-1</strain>
    </source>
</reference>
<evidence type="ECO:0000256" key="5">
    <source>
        <dbReference type="ARBA" id="ARBA00022989"/>
    </source>
</evidence>
<feature type="domain" description="ABC transporter" evidence="8">
    <location>
        <begin position="336"/>
        <end position="574"/>
    </location>
</feature>